<organism evidence="1 2">
    <name type="scientific">Pseudomonas xionganensis</name>
    <dbReference type="NCBI Taxonomy" id="2654845"/>
    <lineage>
        <taxon>Bacteria</taxon>
        <taxon>Pseudomonadati</taxon>
        <taxon>Pseudomonadota</taxon>
        <taxon>Gammaproteobacteria</taxon>
        <taxon>Pseudomonadales</taxon>
        <taxon>Pseudomonadaceae</taxon>
        <taxon>Pseudomonas</taxon>
    </lineage>
</organism>
<reference evidence="1 2" key="1">
    <citation type="submission" date="2019-11" db="EMBL/GenBank/DDBJ databases">
        <title>Pseudomonas flavidum sp. nov., isolated from Baiyang Lake.</title>
        <authorList>
            <person name="Zhao Y."/>
        </authorList>
    </citation>
    <scope>NUCLEOTIDE SEQUENCE [LARGE SCALE GENOMIC DNA]</scope>
    <source>
        <strain evidence="2">R-22-3 w-18</strain>
    </source>
</reference>
<dbReference type="AlphaFoldDB" id="A0A6I4KTH8"/>
<dbReference type="RefSeq" id="WP_160344479.1">
    <property type="nucleotide sequence ID" value="NZ_WKJZ01000001.1"/>
</dbReference>
<dbReference type="Pfam" id="PF07471">
    <property type="entry name" value="Phage_Nu1"/>
    <property type="match status" value="1"/>
</dbReference>
<name>A0A6I4KTH8_9PSED</name>
<evidence type="ECO:0000313" key="2">
    <source>
        <dbReference type="Proteomes" id="UP000429555"/>
    </source>
</evidence>
<dbReference type="InterPro" id="IPR010906">
    <property type="entry name" value="Phage_lambda_Nu1_terminase-ssu"/>
</dbReference>
<gene>
    <name evidence="1" type="ORF">GJV18_08650</name>
</gene>
<accession>A0A6I4KTH8</accession>
<keyword evidence="2" id="KW-1185">Reference proteome</keyword>
<protein>
    <submittedName>
        <fullName evidence="1">DNA packaging protein</fullName>
    </submittedName>
</protein>
<proteinExistence type="predicted"/>
<sequence>MATQVEVAQHIDLSDRQVRTLVADGVLPASKGAGGLDLDACRLAYIRYLRGLSSGQVRPEVPIEFGAVDPQLEARLTQERLRLTAAQAEGQELKNEVTKRQSVPVTFATFVLSRLAAEIGSILDTLPLTLKRRHPDLEVRHIESVQRELAKARNRSATLDDRLPGLLNEYLDATD</sequence>
<dbReference type="Proteomes" id="UP000429555">
    <property type="component" value="Unassembled WGS sequence"/>
</dbReference>
<dbReference type="EMBL" id="WKJZ01000001">
    <property type="protein sequence ID" value="MVW75384.1"/>
    <property type="molecule type" value="Genomic_DNA"/>
</dbReference>
<comment type="caution">
    <text evidence="1">The sequence shown here is derived from an EMBL/GenBank/DDBJ whole genome shotgun (WGS) entry which is preliminary data.</text>
</comment>
<evidence type="ECO:0000313" key="1">
    <source>
        <dbReference type="EMBL" id="MVW75384.1"/>
    </source>
</evidence>